<dbReference type="EMBL" id="AP023367">
    <property type="protein sequence ID" value="BCJ94162.1"/>
    <property type="molecule type" value="Genomic_DNA"/>
</dbReference>
<sequence>MIQIEPLSNEGEDCYKDILASVTCKYSSQYLLMYSQAWFFDFDINKKEPRLGEALIYDWGNIELLMEQLTGIKAREELISHAEEAYKRIHEKLEEGLVVSFVINMKQCYWHSWSKLKDKGRNIHIITAYGKEENSIICMDCQPPMKNIVISKQLFVEGYEGKLVTFEKLCDKVENINYFELMRKQINRQNQSKWFYNSFCAMHEFADCLKDIKLENECVDENEDDFFFSPIFHNLNTLAIGRKQFGRCVSYIDEESEILGLNHCVNQLFECSNNILLVRSWLIKARISGRTNVLIEKASDLLHKTANIEKKIASEITMCLGDRGI</sequence>
<dbReference type="KEGG" id="acel:acsn021_17310"/>
<reference evidence="1 2" key="1">
    <citation type="journal article" date="2016" name="Int. J. Syst. Evol. Microbiol.">
        <title>Descriptions of Anaerotaenia torta gen. nov., sp. nov. and Anaerocolumna cellulosilytica gen. nov., sp. nov. isolated from a methanogenic reactor of cattle waste.</title>
        <authorList>
            <person name="Uek A."/>
            <person name="Ohtaki Y."/>
            <person name="Kaku N."/>
            <person name="Ueki K."/>
        </authorList>
    </citation>
    <scope>NUCLEOTIDE SEQUENCE [LARGE SCALE GENOMIC DNA]</scope>
    <source>
        <strain evidence="1 2">SN021</strain>
    </source>
</reference>
<proteinExistence type="predicted"/>
<dbReference type="RefSeq" id="WP_184091371.1">
    <property type="nucleotide sequence ID" value="NZ_AP023367.1"/>
</dbReference>
<accession>A0A6S6R3U5</accession>
<name>A0A6S6R3U5_9FIRM</name>
<dbReference type="Proteomes" id="UP000515561">
    <property type="component" value="Chromosome"/>
</dbReference>
<organism evidence="1 2">
    <name type="scientific">Anaerocolumna cellulosilytica</name>
    <dbReference type="NCBI Taxonomy" id="433286"/>
    <lineage>
        <taxon>Bacteria</taxon>
        <taxon>Bacillati</taxon>
        <taxon>Bacillota</taxon>
        <taxon>Clostridia</taxon>
        <taxon>Lachnospirales</taxon>
        <taxon>Lachnospiraceae</taxon>
        <taxon>Anaerocolumna</taxon>
    </lineage>
</organism>
<protein>
    <submittedName>
        <fullName evidence="1">Uncharacterized protein</fullName>
    </submittedName>
</protein>
<gene>
    <name evidence="1" type="ORF">acsn021_17310</name>
</gene>
<evidence type="ECO:0000313" key="1">
    <source>
        <dbReference type="EMBL" id="BCJ94162.1"/>
    </source>
</evidence>
<dbReference type="AlphaFoldDB" id="A0A6S6R3U5"/>
<keyword evidence="2" id="KW-1185">Reference proteome</keyword>
<evidence type="ECO:0000313" key="2">
    <source>
        <dbReference type="Proteomes" id="UP000515561"/>
    </source>
</evidence>